<comment type="caution">
    <text evidence="2">The sequence shown here is derived from an EMBL/GenBank/DDBJ whole genome shotgun (WGS) entry which is preliminary data.</text>
</comment>
<accession>A0ABP8UQC4</accession>
<sequence>MAAASRRLLAAGETGSSIVRRARSKVGTPQPWVSRAEPPDMGSTSTPYMGYPKGESVYLRVSAETIKFSAE</sequence>
<protein>
    <submittedName>
        <fullName evidence="2">Uncharacterized protein</fullName>
    </submittedName>
</protein>
<organism evidence="2 3">
    <name type="scientific">Actinoallomurus vinaceus</name>
    <dbReference type="NCBI Taxonomy" id="1080074"/>
    <lineage>
        <taxon>Bacteria</taxon>
        <taxon>Bacillati</taxon>
        <taxon>Actinomycetota</taxon>
        <taxon>Actinomycetes</taxon>
        <taxon>Streptosporangiales</taxon>
        <taxon>Thermomonosporaceae</taxon>
        <taxon>Actinoallomurus</taxon>
    </lineage>
</organism>
<evidence type="ECO:0000313" key="3">
    <source>
        <dbReference type="Proteomes" id="UP001501442"/>
    </source>
</evidence>
<feature type="region of interest" description="Disordered" evidence="1">
    <location>
        <begin position="1"/>
        <end position="48"/>
    </location>
</feature>
<evidence type="ECO:0000313" key="2">
    <source>
        <dbReference type="EMBL" id="GAA4637395.1"/>
    </source>
</evidence>
<gene>
    <name evidence="2" type="ORF">GCM10023196_091030</name>
</gene>
<reference evidence="3" key="1">
    <citation type="journal article" date="2019" name="Int. J. Syst. Evol. Microbiol.">
        <title>The Global Catalogue of Microorganisms (GCM) 10K type strain sequencing project: providing services to taxonomists for standard genome sequencing and annotation.</title>
        <authorList>
            <consortium name="The Broad Institute Genomics Platform"/>
            <consortium name="The Broad Institute Genome Sequencing Center for Infectious Disease"/>
            <person name="Wu L."/>
            <person name="Ma J."/>
        </authorList>
    </citation>
    <scope>NUCLEOTIDE SEQUENCE [LARGE SCALE GENOMIC DNA]</scope>
    <source>
        <strain evidence="3">JCM 17939</strain>
    </source>
</reference>
<evidence type="ECO:0000256" key="1">
    <source>
        <dbReference type="SAM" id="MobiDB-lite"/>
    </source>
</evidence>
<dbReference type="Proteomes" id="UP001501442">
    <property type="component" value="Unassembled WGS sequence"/>
</dbReference>
<keyword evidence="3" id="KW-1185">Reference proteome</keyword>
<dbReference type="EMBL" id="BAABHK010000019">
    <property type="protein sequence ID" value="GAA4637395.1"/>
    <property type="molecule type" value="Genomic_DNA"/>
</dbReference>
<proteinExistence type="predicted"/>
<name>A0ABP8UQC4_9ACTN</name>